<evidence type="ECO:0000313" key="1">
    <source>
        <dbReference type="EMBL" id="EJF46618.1"/>
    </source>
</evidence>
<dbReference type="EMBL" id="AKFS01000126">
    <property type="protein sequence ID" value="EJF46618.1"/>
    <property type="molecule type" value="Genomic_DNA"/>
</dbReference>
<evidence type="ECO:0000313" key="2">
    <source>
        <dbReference type="Proteomes" id="UP000004578"/>
    </source>
</evidence>
<reference evidence="1 2" key="1">
    <citation type="submission" date="2012-05" db="EMBL/GenBank/DDBJ databases">
        <authorList>
            <person name="Harkins D.M."/>
            <person name="Madupu R."/>
            <person name="Durkin A.S."/>
            <person name="Torralba M."/>
            <person name="Methe B."/>
            <person name="Sutton G.G."/>
            <person name="Nelson K.E."/>
        </authorList>
    </citation>
    <scope>NUCLEOTIDE SEQUENCE [LARGE SCALE GENOMIC DNA]</scope>
    <source>
        <strain evidence="1 2">F0490</strain>
    </source>
</reference>
<name>J1HM40_9ACTO</name>
<keyword evidence="2" id="KW-1185">Reference proteome</keyword>
<proteinExistence type="predicted"/>
<sequence>MAPHLVVEGDVVVVKVGSNWCEWPRGLVPTACRYPQASDAWGD</sequence>
<protein>
    <submittedName>
        <fullName evidence="1">Uncharacterized protein</fullName>
    </submittedName>
</protein>
<accession>J1HM40</accession>
<comment type="caution">
    <text evidence="1">The sequence shown here is derived from an EMBL/GenBank/DDBJ whole genome shotgun (WGS) entry which is preliminary data.</text>
</comment>
<dbReference type="Proteomes" id="UP000004578">
    <property type="component" value="Unassembled WGS sequence"/>
</dbReference>
<dbReference type="AlphaFoldDB" id="J1HM40"/>
<organism evidence="1 2">
    <name type="scientific">Schaalia georgiae F0490</name>
    <dbReference type="NCBI Taxonomy" id="1125717"/>
    <lineage>
        <taxon>Bacteria</taxon>
        <taxon>Bacillati</taxon>
        <taxon>Actinomycetota</taxon>
        <taxon>Actinomycetes</taxon>
        <taxon>Actinomycetales</taxon>
        <taxon>Actinomycetaceae</taxon>
        <taxon>Schaalia</taxon>
    </lineage>
</organism>
<gene>
    <name evidence="1" type="ORF">HMPREF1317_0544</name>
</gene>